<dbReference type="EMBL" id="AYXG01000075">
    <property type="protein sequence ID" value="EWC62593.1"/>
    <property type="molecule type" value="Genomic_DNA"/>
</dbReference>
<evidence type="ECO:0000313" key="3">
    <source>
        <dbReference type="Proteomes" id="UP000019277"/>
    </source>
</evidence>
<dbReference type="eggNOG" id="COG3182">
    <property type="taxonomic scope" value="Bacteria"/>
</dbReference>
<dbReference type="InterPro" id="IPR005625">
    <property type="entry name" value="PepSY-ass_TM"/>
</dbReference>
<keyword evidence="1" id="KW-0812">Transmembrane</keyword>
<feature type="transmembrane region" description="Helical" evidence="1">
    <location>
        <begin position="33"/>
        <end position="55"/>
    </location>
</feature>
<name>W7IQD2_9PSEU</name>
<dbReference type="AlphaFoldDB" id="W7IQD2"/>
<keyword evidence="1" id="KW-1133">Transmembrane helix</keyword>
<dbReference type="PANTHER" id="PTHR34219">
    <property type="entry name" value="IRON-REGULATED INNER MEMBRANE PROTEIN-RELATED"/>
    <property type="match status" value="1"/>
</dbReference>
<gene>
    <name evidence="2" type="ORF">UO65_2096</name>
</gene>
<evidence type="ECO:0000256" key="1">
    <source>
        <dbReference type="SAM" id="Phobius"/>
    </source>
</evidence>
<dbReference type="Pfam" id="PF03929">
    <property type="entry name" value="PepSY_TM"/>
    <property type="match status" value="1"/>
</dbReference>
<reference evidence="2 3" key="1">
    <citation type="journal article" date="2014" name="Genome Announc.">
        <title>Draft Genome Sequence of the Antitrypanosomally Active Sponge-Associated Bacterium Actinokineospora sp. Strain EG49.</title>
        <authorList>
            <person name="Harjes J."/>
            <person name="Ryu T."/>
            <person name="Abdelmohsen U.R."/>
            <person name="Moitinho-Silva L."/>
            <person name="Horn H."/>
            <person name="Ravasi T."/>
            <person name="Hentschel U."/>
        </authorList>
    </citation>
    <scope>NUCLEOTIDE SEQUENCE [LARGE SCALE GENOMIC DNA]</scope>
    <source>
        <strain evidence="2 3">EG49</strain>
    </source>
</reference>
<protein>
    <submittedName>
        <fullName evidence="2">Putative iron-regulated membrane protein</fullName>
    </submittedName>
</protein>
<keyword evidence="1" id="KW-0472">Membrane</keyword>
<sequence>MTVDEHEAPPPEQRRRAPGGWAGVRPLLMRLHFYAGVLVAPFLLVAALSGLAYIYTPQLEQVVHDHELHVPAAAASVPLSRQVELARQEVPEGKLVSVRPGATPTDSTQVVFHLPDAGSSFNQTVFVNPHDGEIRGSLETYGSSQALPVRAWLSGLHRNLHLGEFGRLYSELAASWLGVLVLVGLGLWVGRRGVLRRIARRDNPAAGPAAKRGRTVSRHATVGVWAAIGLLFLSATGLTWSAYAGENVSDLRTALDWTTPSVTSAVDPSPTGADVGIDAVRAATAAAGLADPVEIRVPAAAGKAYVVTQVQKGLPGKSDSMAVDPATGQVTDTLRFADYPLMAKLTKWGIDAHMGMLFGLPNQIVLTALALAIIGLVVWGYRMWWLRRPPLGANRFGKAPPRGTWRRASPTVLVPLVVVGGLLAWFLPVFGVSLVAFLVVDALVAFSTKEEPTKTG</sequence>
<feature type="transmembrane region" description="Helical" evidence="1">
    <location>
        <begin position="412"/>
        <end position="440"/>
    </location>
</feature>
<feature type="transmembrane region" description="Helical" evidence="1">
    <location>
        <begin position="222"/>
        <end position="243"/>
    </location>
</feature>
<organism evidence="2 3">
    <name type="scientific">Actinokineospora spheciospongiae</name>
    <dbReference type="NCBI Taxonomy" id="909613"/>
    <lineage>
        <taxon>Bacteria</taxon>
        <taxon>Bacillati</taxon>
        <taxon>Actinomycetota</taxon>
        <taxon>Actinomycetes</taxon>
        <taxon>Pseudonocardiales</taxon>
        <taxon>Pseudonocardiaceae</taxon>
        <taxon>Actinokineospora</taxon>
    </lineage>
</organism>
<dbReference type="PANTHER" id="PTHR34219:SF1">
    <property type="entry name" value="PEPSY DOMAIN-CONTAINING PROTEIN"/>
    <property type="match status" value="1"/>
</dbReference>
<dbReference type="OrthoDB" id="9791166at2"/>
<proteinExistence type="predicted"/>
<accession>W7IQD2</accession>
<comment type="caution">
    <text evidence="2">The sequence shown here is derived from an EMBL/GenBank/DDBJ whole genome shotgun (WGS) entry which is preliminary data.</text>
</comment>
<feature type="transmembrane region" description="Helical" evidence="1">
    <location>
        <begin position="364"/>
        <end position="381"/>
    </location>
</feature>
<dbReference type="RefSeq" id="WP_035281096.1">
    <property type="nucleotide sequence ID" value="NZ_AYXG01000075.1"/>
</dbReference>
<dbReference type="PATRIC" id="fig|909613.9.peg.2112"/>
<dbReference type="STRING" id="909613.UO65_2096"/>
<dbReference type="Proteomes" id="UP000019277">
    <property type="component" value="Unassembled WGS sequence"/>
</dbReference>
<keyword evidence="3" id="KW-1185">Reference proteome</keyword>
<evidence type="ECO:0000313" key="2">
    <source>
        <dbReference type="EMBL" id="EWC62593.1"/>
    </source>
</evidence>
<feature type="transmembrane region" description="Helical" evidence="1">
    <location>
        <begin position="172"/>
        <end position="190"/>
    </location>
</feature>